<evidence type="ECO:0000256" key="4">
    <source>
        <dbReference type="ARBA" id="ARBA00022989"/>
    </source>
</evidence>
<dbReference type="AlphaFoldDB" id="A0A158CU99"/>
<sequence length="363" mass="37645">MSTPQNAVRSDAGPKPDAAGSMLSAWSPMLLLAIPLLAVAFLAHDVGGPQVESIVTLALIRIVAVVGLYIFIGNSGIISFGHIAFMGVAAYATAWQTCCEMLKPMVMPGLPGFLLGHSVPIWLSGATSVGTATLAALVVGLVLMRLSGLAASISTLAILFIFHTIYSNWDSVTMGTASVVGLPEFVTAPLAAAGATLALLIAFLYQRSRWGLLLRASREDEVAAKASGVSLYVSRLIAFTISGAVMGLAGVLQAHFLGSISTDAFFLDLTFITLAMLIVGGTRSMAGAVVGVVVVQGITEIFRALEGGVTLAGTSVSIPSGVQELVLAGAMLSILIYRSDGLIGGRELSIENLLRKMRGQQKP</sequence>
<keyword evidence="8" id="KW-1185">Reference proteome</keyword>
<dbReference type="Proteomes" id="UP000054903">
    <property type="component" value="Unassembled WGS sequence"/>
</dbReference>
<dbReference type="PANTHER" id="PTHR30482">
    <property type="entry name" value="HIGH-AFFINITY BRANCHED-CHAIN AMINO ACID TRANSPORT SYSTEM PERMEASE"/>
    <property type="match status" value="1"/>
</dbReference>
<dbReference type="GO" id="GO:0005886">
    <property type="term" value="C:plasma membrane"/>
    <property type="evidence" value="ECO:0007669"/>
    <property type="project" value="UniProtKB-SubCell"/>
</dbReference>
<feature type="transmembrane region" description="Helical" evidence="6">
    <location>
        <begin position="54"/>
        <end position="72"/>
    </location>
</feature>
<proteinExistence type="predicted"/>
<organism evidence="7 8">
    <name type="scientific">Caballeronia fortuita</name>
    <dbReference type="NCBI Taxonomy" id="1777138"/>
    <lineage>
        <taxon>Bacteria</taxon>
        <taxon>Pseudomonadati</taxon>
        <taxon>Pseudomonadota</taxon>
        <taxon>Betaproteobacteria</taxon>
        <taxon>Burkholderiales</taxon>
        <taxon>Burkholderiaceae</taxon>
        <taxon>Caballeronia</taxon>
    </lineage>
</organism>
<feature type="transmembrane region" description="Helical" evidence="6">
    <location>
        <begin position="149"/>
        <end position="166"/>
    </location>
</feature>
<accession>A0A158CU99</accession>
<dbReference type="CDD" id="cd06581">
    <property type="entry name" value="TM_PBP1_LivM_like"/>
    <property type="match status" value="1"/>
</dbReference>
<feature type="transmembrane region" description="Helical" evidence="6">
    <location>
        <begin position="236"/>
        <end position="257"/>
    </location>
</feature>
<comment type="caution">
    <text evidence="7">The sequence shown here is derived from an EMBL/GenBank/DDBJ whole genome shotgun (WGS) entry which is preliminary data.</text>
</comment>
<comment type="subcellular location">
    <subcellularLocation>
        <location evidence="1">Cell membrane</location>
        <topology evidence="1">Multi-pass membrane protein</topology>
    </subcellularLocation>
</comment>
<keyword evidence="5 6" id="KW-0472">Membrane</keyword>
<dbReference type="Pfam" id="PF02653">
    <property type="entry name" value="BPD_transp_2"/>
    <property type="match status" value="1"/>
</dbReference>
<dbReference type="InterPro" id="IPR001851">
    <property type="entry name" value="ABC_transp_permease"/>
</dbReference>
<dbReference type="InterPro" id="IPR043428">
    <property type="entry name" value="LivM-like"/>
</dbReference>
<feature type="transmembrane region" description="Helical" evidence="6">
    <location>
        <begin position="186"/>
        <end position="205"/>
    </location>
</feature>
<gene>
    <name evidence="7" type="ORF">AWB77_04545</name>
</gene>
<dbReference type="EMBL" id="FCNX02000012">
    <property type="protein sequence ID" value="SAK85908.1"/>
    <property type="molecule type" value="Genomic_DNA"/>
</dbReference>
<evidence type="ECO:0000256" key="2">
    <source>
        <dbReference type="ARBA" id="ARBA00022475"/>
    </source>
</evidence>
<evidence type="ECO:0000256" key="1">
    <source>
        <dbReference type="ARBA" id="ARBA00004651"/>
    </source>
</evidence>
<dbReference type="GO" id="GO:0015658">
    <property type="term" value="F:branched-chain amino acid transmembrane transporter activity"/>
    <property type="evidence" value="ECO:0007669"/>
    <property type="project" value="InterPro"/>
</dbReference>
<dbReference type="PANTHER" id="PTHR30482:SF20">
    <property type="entry name" value="HIGH-AFFINITY BRANCHED-CHAIN AMINO ACID TRANSPORT SYSTEM PERMEASE PROTEIN LIVM"/>
    <property type="match status" value="1"/>
</dbReference>
<protein>
    <submittedName>
        <fullName evidence="7">Inner-membrane translocator</fullName>
    </submittedName>
</protein>
<evidence type="ECO:0000256" key="5">
    <source>
        <dbReference type="ARBA" id="ARBA00023136"/>
    </source>
</evidence>
<feature type="transmembrane region" description="Helical" evidence="6">
    <location>
        <begin position="23"/>
        <end position="42"/>
    </location>
</feature>
<name>A0A158CU99_9BURK</name>
<dbReference type="STRING" id="1777138.AWB77_04545"/>
<keyword evidence="3 6" id="KW-0812">Transmembrane</keyword>
<evidence type="ECO:0000256" key="3">
    <source>
        <dbReference type="ARBA" id="ARBA00022692"/>
    </source>
</evidence>
<keyword evidence="2" id="KW-1003">Cell membrane</keyword>
<evidence type="ECO:0000256" key="6">
    <source>
        <dbReference type="SAM" id="Phobius"/>
    </source>
</evidence>
<feature type="transmembrane region" description="Helical" evidence="6">
    <location>
        <begin position="269"/>
        <end position="295"/>
    </location>
</feature>
<reference evidence="7" key="1">
    <citation type="submission" date="2016-01" db="EMBL/GenBank/DDBJ databases">
        <authorList>
            <person name="Peeters C."/>
        </authorList>
    </citation>
    <scope>NUCLEOTIDE SEQUENCE</scope>
    <source>
        <strain evidence="7">LMG 29320</strain>
    </source>
</reference>
<keyword evidence="4 6" id="KW-1133">Transmembrane helix</keyword>
<evidence type="ECO:0000313" key="8">
    <source>
        <dbReference type="Proteomes" id="UP000054903"/>
    </source>
</evidence>
<dbReference type="RefSeq" id="WP_208601547.1">
    <property type="nucleotide sequence ID" value="NZ_FCNX02000012.1"/>
</dbReference>
<evidence type="ECO:0000313" key="7">
    <source>
        <dbReference type="EMBL" id="SAK85908.1"/>
    </source>
</evidence>
<feature type="transmembrane region" description="Helical" evidence="6">
    <location>
        <begin position="121"/>
        <end position="142"/>
    </location>
</feature>